<dbReference type="AlphaFoldDB" id="A0A554WAW8"/>
<evidence type="ECO:0000313" key="2">
    <source>
        <dbReference type="Proteomes" id="UP000318554"/>
    </source>
</evidence>
<dbReference type="EMBL" id="VJNA01000041">
    <property type="protein sequence ID" value="TSE20709.1"/>
    <property type="molecule type" value="Genomic_DNA"/>
</dbReference>
<comment type="caution">
    <text evidence="1">The sequence shown here is derived from an EMBL/GenBank/DDBJ whole genome shotgun (WGS) entry which is preliminary data.</text>
</comment>
<evidence type="ECO:0000313" key="1">
    <source>
        <dbReference type="EMBL" id="TSE20709.1"/>
    </source>
</evidence>
<dbReference type="Proteomes" id="UP000318554">
    <property type="component" value="Unassembled WGS sequence"/>
</dbReference>
<name>A0A554WAW8_9BURK</name>
<organism evidence="1 2">
    <name type="scientific">Tepidimonas aquatica</name>
    <dbReference type="NCBI Taxonomy" id="247482"/>
    <lineage>
        <taxon>Bacteria</taxon>
        <taxon>Pseudomonadati</taxon>
        <taxon>Pseudomonadota</taxon>
        <taxon>Betaproteobacteria</taxon>
        <taxon>Burkholderiales</taxon>
        <taxon>Tepidimonas</taxon>
    </lineage>
</organism>
<keyword evidence="2" id="KW-1185">Reference proteome</keyword>
<proteinExistence type="predicted"/>
<sequence>MYWLMRERDQRALDAERAAALAAQHDPKETSR</sequence>
<protein>
    <submittedName>
        <fullName evidence="1">Uncharacterized protein</fullName>
    </submittedName>
</protein>
<reference evidence="1 2" key="1">
    <citation type="submission" date="2019-07" db="EMBL/GenBank/DDBJ databases">
        <title>Tepidimonas aquatica CLN-1 draft genome.</title>
        <authorList>
            <person name="Da Costa M.S."/>
            <person name="Froufe H.J.C."/>
            <person name="Egas C."/>
            <person name="Albuquerque L."/>
        </authorList>
    </citation>
    <scope>NUCLEOTIDE SEQUENCE [LARGE SCALE GENOMIC DNA]</scope>
    <source>
        <strain evidence="1 2">CLN-1</strain>
    </source>
</reference>
<accession>A0A554WAW8</accession>
<gene>
    <name evidence="1" type="ORF">Taqua_02367</name>
</gene>